<gene>
    <name evidence="1" type="ORF">CBYS24578_00012840</name>
</gene>
<reference evidence="2" key="1">
    <citation type="submission" date="2019-06" db="EMBL/GenBank/DDBJ databases">
        <authorList>
            <person name="Broberg M."/>
        </authorList>
    </citation>
    <scope>NUCLEOTIDE SEQUENCE [LARGE SCALE GENOMIC DNA]</scope>
</reference>
<reference evidence="1 2" key="2">
    <citation type="submission" date="2021-10" db="EMBL/GenBank/DDBJ databases">
        <authorList>
            <person name="Piombo E."/>
        </authorList>
    </citation>
    <scope>NUCLEOTIDE SEQUENCE [LARGE SCALE GENOMIC DNA]</scope>
</reference>
<protein>
    <submittedName>
        <fullName evidence="1">Uncharacterized protein</fullName>
    </submittedName>
</protein>
<evidence type="ECO:0000313" key="1">
    <source>
        <dbReference type="EMBL" id="CAG9996541.1"/>
    </source>
</evidence>
<proteinExistence type="predicted"/>
<dbReference type="AlphaFoldDB" id="A0A9N9USB7"/>
<accession>A0A9N9USB7</accession>
<name>A0A9N9USB7_9HYPO</name>
<keyword evidence="2" id="KW-1185">Reference proteome</keyword>
<organism evidence="1 2">
    <name type="scientific">Clonostachys byssicola</name>
    <dbReference type="NCBI Taxonomy" id="160290"/>
    <lineage>
        <taxon>Eukaryota</taxon>
        <taxon>Fungi</taxon>
        <taxon>Dikarya</taxon>
        <taxon>Ascomycota</taxon>
        <taxon>Pezizomycotina</taxon>
        <taxon>Sordariomycetes</taxon>
        <taxon>Hypocreomycetidae</taxon>
        <taxon>Hypocreales</taxon>
        <taxon>Bionectriaceae</taxon>
        <taxon>Clonostachys</taxon>
    </lineage>
</organism>
<comment type="caution">
    <text evidence="1">The sequence shown here is derived from an EMBL/GenBank/DDBJ whole genome shotgun (WGS) entry which is preliminary data.</text>
</comment>
<dbReference type="OrthoDB" id="5028020at2759"/>
<dbReference type="EMBL" id="CABFNO020001539">
    <property type="protein sequence ID" value="CAG9996541.1"/>
    <property type="molecule type" value="Genomic_DNA"/>
</dbReference>
<sequence length="236" mass="27313">MHSSEVVRKVVATKRGWRRGKPEQARANCSIIMFRLAGNGSLLLSFEPLPYYTDIQTVLSMFESWDAQDGNETDYLLYCMRQRLDWIMEHGVPGDRLEAAELLERLKCMRLEDPAPGGRDCGVVFKAIEPMQPSIESNRSPGAWKPFKRKDQLREMRECFHRRKMPVLARKVEAYGIYVRVKTLIERHESRDTDGELTEEQLALVDALLAERSDDEKDRECALGKALKKHAPFYEH</sequence>
<dbReference type="Proteomes" id="UP000754883">
    <property type="component" value="Unassembled WGS sequence"/>
</dbReference>
<evidence type="ECO:0000313" key="2">
    <source>
        <dbReference type="Proteomes" id="UP000754883"/>
    </source>
</evidence>